<dbReference type="EMBL" id="WIXE01013616">
    <property type="protein sequence ID" value="KAK5974947.1"/>
    <property type="molecule type" value="Genomic_DNA"/>
</dbReference>
<proteinExistence type="predicted"/>
<name>A0AAN8F9Z1_TRICO</name>
<sequence length="119" mass="12992">MGSTKPDPVEELPPRRSIRTRKLTERVKSYVKNGDRPWKLKDGVNRIDVLSRVNDKEEAEGIRSGHAVRLAMMWTYTPMTTPAVPSPPPPPPLSTYSPPASSGPIVIQLAAPAVPVQSA</sequence>
<reference evidence="1 2" key="1">
    <citation type="submission" date="2019-10" db="EMBL/GenBank/DDBJ databases">
        <title>Assembly and Annotation for the nematode Trichostrongylus colubriformis.</title>
        <authorList>
            <person name="Martin J."/>
        </authorList>
    </citation>
    <scope>NUCLEOTIDE SEQUENCE [LARGE SCALE GENOMIC DNA]</scope>
    <source>
        <strain evidence="1">G859</strain>
        <tissue evidence="1">Whole worm</tissue>
    </source>
</reference>
<organism evidence="1 2">
    <name type="scientific">Trichostrongylus colubriformis</name>
    <name type="common">Black scour worm</name>
    <dbReference type="NCBI Taxonomy" id="6319"/>
    <lineage>
        <taxon>Eukaryota</taxon>
        <taxon>Metazoa</taxon>
        <taxon>Ecdysozoa</taxon>
        <taxon>Nematoda</taxon>
        <taxon>Chromadorea</taxon>
        <taxon>Rhabditida</taxon>
        <taxon>Rhabditina</taxon>
        <taxon>Rhabditomorpha</taxon>
        <taxon>Strongyloidea</taxon>
        <taxon>Trichostrongylidae</taxon>
        <taxon>Trichostrongylus</taxon>
    </lineage>
</organism>
<accession>A0AAN8F9Z1</accession>
<dbReference type="AlphaFoldDB" id="A0AAN8F9Z1"/>
<dbReference type="Proteomes" id="UP001331761">
    <property type="component" value="Unassembled WGS sequence"/>
</dbReference>
<gene>
    <name evidence="1" type="ORF">GCK32_006110</name>
</gene>
<keyword evidence="2" id="KW-1185">Reference proteome</keyword>
<evidence type="ECO:0000313" key="1">
    <source>
        <dbReference type="EMBL" id="KAK5974947.1"/>
    </source>
</evidence>
<evidence type="ECO:0000313" key="2">
    <source>
        <dbReference type="Proteomes" id="UP001331761"/>
    </source>
</evidence>
<comment type="caution">
    <text evidence="1">The sequence shown here is derived from an EMBL/GenBank/DDBJ whole genome shotgun (WGS) entry which is preliminary data.</text>
</comment>
<protein>
    <submittedName>
        <fullName evidence="1">Uncharacterized protein</fullName>
    </submittedName>
</protein>